<dbReference type="AlphaFoldDB" id="A0A3A4CRZ7"/>
<sequence>MCANLVMLGFTTSADECSQDCFGYYYEVLEVLLTAEEIEEQQFKVIVGVWQISSIKMVVKFRVLNVQIFGIIKL</sequence>
<comment type="caution">
    <text evidence="1">The sequence shown here is derived from an EMBL/GenBank/DDBJ whole genome shotgun (WGS) entry which is preliminary data.</text>
</comment>
<accession>A0A3A4CRZ7</accession>
<reference evidence="1 2" key="1">
    <citation type="journal article" date="2018" name="Nat. Biotechnol.">
        <title>A standardized bacterial taxonomy based on genome phylogeny substantially revises the tree of life.</title>
        <authorList>
            <person name="Parks D.H."/>
            <person name="Chuvochina M."/>
            <person name="Waite D.W."/>
            <person name="Rinke C."/>
            <person name="Skarshewski A."/>
            <person name="Chaumeil P.A."/>
            <person name="Hugenholtz P."/>
        </authorList>
    </citation>
    <scope>NUCLEOTIDE SEQUENCE [LARGE SCALE GENOMIC DNA]</scope>
    <source>
        <strain evidence="1">UBA10045</strain>
    </source>
</reference>
<proteinExistence type="predicted"/>
<protein>
    <submittedName>
        <fullName evidence="1">Uncharacterized protein</fullName>
    </submittedName>
</protein>
<dbReference type="Proteomes" id="UP000262257">
    <property type="component" value="Unassembled WGS sequence"/>
</dbReference>
<name>A0A3A4CRZ7_ACIRA</name>
<organism evidence="1 2">
    <name type="scientific">Acinetobacter radioresistens</name>
    <dbReference type="NCBI Taxonomy" id="40216"/>
    <lineage>
        <taxon>Bacteria</taxon>
        <taxon>Pseudomonadati</taxon>
        <taxon>Pseudomonadota</taxon>
        <taxon>Gammaproteobacteria</taxon>
        <taxon>Moraxellales</taxon>
        <taxon>Moraxellaceae</taxon>
        <taxon>Acinetobacter</taxon>
    </lineage>
</organism>
<evidence type="ECO:0000313" key="1">
    <source>
        <dbReference type="EMBL" id="HCM32300.1"/>
    </source>
</evidence>
<dbReference type="EMBL" id="DPXL01000168">
    <property type="protein sequence ID" value="HCM32300.1"/>
    <property type="molecule type" value="Genomic_DNA"/>
</dbReference>
<evidence type="ECO:0000313" key="2">
    <source>
        <dbReference type="Proteomes" id="UP000262257"/>
    </source>
</evidence>
<gene>
    <name evidence="1" type="ORF">DIC32_13355</name>
</gene>